<name>A0A6J6XZ52_9ZZZZ</name>
<dbReference type="EMBL" id="CAFAAP010000061">
    <property type="protein sequence ID" value="CAB4800538.1"/>
    <property type="molecule type" value="Genomic_DNA"/>
</dbReference>
<dbReference type="AlphaFoldDB" id="A0A6J6XZ52"/>
<protein>
    <submittedName>
        <fullName evidence="2">Unannotated protein</fullName>
    </submittedName>
</protein>
<feature type="compositionally biased region" description="Acidic residues" evidence="1">
    <location>
        <begin position="63"/>
        <end position="76"/>
    </location>
</feature>
<proteinExistence type="predicted"/>
<accession>A0A6J6XZ52</accession>
<gene>
    <name evidence="2" type="ORF">UFOPK3026_00530</name>
</gene>
<feature type="region of interest" description="Disordered" evidence="1">
    <location>
        <begin position="37"/>
        <end position="76"/>
    </location>
</feature>
<feature type="compositionally biased region" description="Low complexity" evidence="1">
    <location>
        <begin position="37"/>
        <end position="62"/>
    </location>
</feature>
<evidence type="ECO:0000313" key="2">
    <source>
        <dbReference type="EMBL" id="CAB4800538.1"/>
    </source>
</evidence>
<organism evidence="2">
    <name type="scientific">freshwater metagenome</name>
    <dbReference type="NCBI Taxonomy" id="449393"/>
    <lineage>
        <taxon>unclassified sequences</taxon>
        <taxon>metagenomes</taxon>
        <taxon>ecological metagenomes</taxon>
    </lineage>
</organism>
<reference evidence="2" key="1">
    <citation type="submission" date="2020-05" db="EMBL/GenBank/DDBJ databases">
        <authorList>
            <person name="Chiriac C."/>
            <person name="Salcher M."/>
            <person name="Ghai R."/>
            <person name="Kavagutti S V."/>
        </authorList>
    </citation>
    <scope>NUCLEOTIDE SEQUENCE</scope>
</reference>
<evidence type="ECO:0000256" key="1">
    <source>
        <dbReference type="SAM" id="MobiDB-lite"/>
    </source>
</evidence>
<sequence>MLDIQLIKSQQLKTFLILSCLFLVSSCSSSPTLSLHDSAGATSSTSTTSSNSAESSNSTDSISLEDDEHEDDELDYEQSVRQQFQELVQWQDTCYQQPKSCRVDEFTIVGTKYHQALSEQISLYAKSNINSRPGRGKREVAIESITVDDAALVAQVDACIYDTVILYMDGFIFNDHVSSSHTRWTLQLDNNRWKWINFQILHREYNTNICQE</sequence>